<feature type="signal peptide" evidence="4">
    <location>
        <begin position="1"/>
        <end position="22"/>
    </location>
</feature>
<evidence type="ECO:0000313" key="6">
    <source>
        <dbReference type="Proteomes" id="UP001516400"/>
    </source>
</evidence>
<gene>
    <name evidence="5" type="ORF">HHI36_021048</name>
</gene>
<keyword evidence="4" id="KW-0732">Signal</keyword>
<feature type="chain" id="PRO_5044854012" evidence="4">
    <location>
        <begin position="23"/>
        <end position="488"/>
    </location>
</feature>
<accession>A0ABD2MVN3</accession>
<keyword evidence="3" id="KW-0812">Transmembrane</keyword>
<dbReference type="SUPFAM" id="SSF52058">
    <property type="entry name" value="L domain-like"/>
    <property type="match status" value="1"/>
</dbReference>
<keyword evidence="3" id="KW-0472">Membrane</keyword>
<name>A0ABD2MVN3_9CUCU</name>
<keyword evidence="2" id="KW-0677">Repeat</keyword>
<evidence type="ECO:0000313" key="5">
    <source>
        <dbReference type="EMBL" id="KAL3270508.1"/>
    </source>
</evidence>
<keyword evidence="1" id="KW-0433">Leucine-rich repeat</keyword>
<dbReference type="SMART" id="SM00369">
    <property type="entry name" value="LRR_TYP"/>
    <property type="match status" value="5"/>
</dbReference>
<dbReference type="Pfam" id="PF13855">
    <property type="entry name" value="LRR_8"/>
    <property type="match status" value="2"/>
</dbReference>
<feature type="transmembrane region" description="Helical" evidence="3">
    <location>
        <begin position="434"/>
        <end position="456"/>
    </location>
</feature>
<keyword evidence="6" id="KW-1185">Reference proteome</keyword>
<evidence type="ECO:0000256" key="4">
    <source>
        <dbReference type="SAM" id="SignalP"/>
    </source>
</evidence>
<sequence>MKYKQWIFIPILQVCLFSLLEAQNQPILCSHCTCTPSTGSYVNADCSNNVSSVLYTTSKNTSDNTSAESNDLIQKLSVRKNELITLKDKFPFANLEVLDLSQNKIVHIEDNVFSKLQKLQTLILSKNNIEKLDPNAFQGEYAPEEFLPLRALRTIMLDRNNLHSLNANLFEHTEKIESLSLAYNPLEVIDQHTAIAITNLIHLKFLDLSYTQISVLPQYFLHTPRYITVLNMSGNNFVHVPMELEEAHALETFIFNDNPVVNLTHKNGFPEIPTLRVLHLCQMPELTEIGAGSLANLTKLEELYVAGNPKLARIDDGALASTDRTGGTYEVWPSIKKLYLNDNQLSYMNKSFLAQWDSLAELDLLDNPWTCECENQWMVDTLMPIYMKIDKEKAEDMKCGAPVEMVSFTFHELFAKNYRMRCLDLYGARPEEDAVLMIGMLTGILIGIPIVLLCLYSYKRHWFGIFDDSPAAFSRQFYGRTGGDVYDY</sequence>
<dbReference type="PANTHER" id="PTHR24366:SF96">
    <property type="entry name" value="LEUCINE RICH REPEAT CONTAINING 53"/>
    <property type="match status" value="1"/>
</dbReference>
<dbReference type="PROSITE" id="PS51450">
    <property type="entry name" value="LRR"/>
    <property type="match status" value="2"/>
</dbReference>
<protein>
    <submittedName>
        <fullName evidence="5">Uncharacterized protein</fullName>
    </submittedName>
</protein>
<dbReference type="Proteomes" id="UP001516400">
    <property type="component" value="Unassembled WGS sequence"/>
</dbReference>
<dbReference type="AlphaFoldDB" id="A0ABD2MVN3"/>
<evidence type="ECO:0000256" key="3">
    <source>
        <dbReference type="SAM" id="Phobius"/>
    </source>
</evidence>
<reference evidence="5 6" key="1">
    <citation type="journal article" date="2021" name="BMC Biol.">
        <title>Horizontally acquired antibacterial genes associated with adaptive radiation of ladybird beetles.</title>
        <authorList>
            <person name="Li H.S."/>
            <person name="Tang X.F."/>
            <person name="Huang Y.H."/>
            <person name="Xu Z.Y."/>
            <person name="Chen M.L."/>
            <person name="Du X.Y."/>
            <person name="Qiu B.Y."/>
            <person name="Chen P.T."/>
            <person name="Zhang W."/>
            <person name="Slipinski A."/>
            <person name="Escalona H.E."/>
            <person name="Waterhouse R.M."/>
            <person name="Zwick A."/>
            <person name="Pang H."/>
        </authorList>
    </citation>
    <scope>NUCLEOTIDE SEQUENCE [LARGE SCALE GENOMIC DNA]</scope>
    <source>
        <strain evidence="5">SYSU2018</strain>
    </source>
</reference>
<comment type="caution">
    <text evidence="5">The sequence shown here is derived from an EMBL/GenBank/DDBJ whole genome shotgun (WGS) entry which is preliminary data.</text>
</comment>
<keyword evidence="3" id="KW-1133">Transmembrane helix</keyword>
<proteinExistence type="predicted"/>
<evidence type="ECO:0000256" key="1">
    <source>
        <dbReference type="ARBA" id="ARBA00022614"/>
    </source>
</evidence>
<dbReference type="InterPro" id="IPR032675">
    <property type="entry name" value="LRR_dom_sf"/>
</dbReference>
<dbReference type="Gene3D" id="3.80.10.10">
    <property type="entry name" value="Ribonuclease Inhibitor"/>
    <property type="match status" value="2"/>
</dbReference>
<organism evidence="5 6">
    <name type="scientific">Cryptolaemus montrouzieri</name>
    <dbReference type="NCBI Taxonomy" id="559131"/>
    <lineage>
        <taxon>Eukaryota</taxon>
        <taxon>Metazoa</taxon>
        <taxon>Ecdysozoa</taxon>
        <taxon>Arthropoda</taxon>
        <taxon>Hexapoda</taxon>
        <taxon>Insecta</taxon>
        <taxon>Pterygota</taxon>
        <taxon>Neoptera</taxon>
        <taxon>Endopterygota</taxon>
        <taxon>Coleoptera</taxon>
        <taxon>Polyphaga</taxon>
        <taxon>Cucujiformia</taxon>
        <taxon>Coccinelloidea</taxon>
        <taxon>Coccinellidae</taxon>
        <taxon>Scymninae</taxon>
        <taxon>Scymnini</taxon>
        <taxon>Cryptolaemus</taxon>
    </lineage>
</organism>
<evidence type="ECO:0000256" key="2">
    <source>
        <dbReference type="ARBA" id="ARBA00022737"/>
    </source>
</evidence>
<dbReference type="PANTHER" id="PTHR24366">
    <property type="entry name" value="IG(IMMUNOGLOBULIN) AND LRR(LEUCINE RICH REPEAT) DOMAINS"/>
    <property type="match status" value="1"/>
</dbReference>
<dbReference type="InterPro" id="IPR001611">
    <property type="entry name" value="Leu-rich_rpt"/>
</dbReference>
<dbReference type="InterPro" id="IPR003591">
    <property type="entry name" value="Leu-rich_rpt_typical-subtyp"/>
</dbReference>
<dbReference type="EMBL" id="JABFTP020000042">
    <property type="protein sequence ID" value="KAL3270508.1"/>
    <property type="molecule type" value="Genomic_DNA"/>
</dbReference>